<comment type="subcellular location">
    <subcellularLocation>
        <location evidence="5">Cytoplasm</location>
    </subcellularLocation>
</comment>
<keyword evidence="3 5" id="KW-0810">Translation regulation</keyword>
<comment type="caution">
    <text evidence="6">The sequence shown here is derived from an EMBL/GenBank/DDBJ whole genome shotgun (WGS) entry which is preliminary data.</text>
</comment>
<accession>A0A968KVX8</accession>
<evidence type="ECO:0000313" key="7">
    <source>
        <dbReference type="Proteomes" id="UP000711995"/>
    </source>
</evidence>
<dbReference type="PANTHER" id="PTHR34984:SF1">
    <property type="entry name" value="CARBON STORAGE REGULATOR"/>
    <property type="match status" value="1"/>
</dbReference>
<dbReference type="GO" id="GO:0045947">
    <property type="term" value="P:negative regulation of translational initiation"/>
    <property type="evidence" value="ECO:0007669"/>
    <property type="project" value="UniProtKB-UniRule"/>
</dbReference>
<reference evidence="6 7" key="1">
    <citation type="submission" date="2020-03" db="EMBL/GenBank/DDBJ databases">
        <title>Spirochaetal bacteria isolated from arthropods constitute a novel genus Entomospira genus novum within the order Spirochaetales.</title>
        <authorList>
            <person name="Grana-Miraglia L."/>
            <person name="Sikutova S."/>
            <person name="Fingerle V."/>
            <person name="Sing A."/>
            <person name="Castillo-Ramirez S."/>
            <person name="Margos G."/>
            <person name="Rudolf I."/>
        </authorList>
    </citation>
    <scope>NUCLEOTIDE SEQUENCE [LARGE SCALE GENOMIC DNA]</scope>
    <source>
        <strain evidence="6 7">BR193</strain>
    </source>
</reference>
<dbReference type="GO" id="GO:0006109">
    <property type="term" value="P:regulation of carbohydrate metabolic process"/>
    <property type="evidence" value="ECO:0007669"/>
    <property type="project" value="InterPro"/>
</dbReference>
<dbReference type="HAMAP" id="MF_00167">
    <property type="entry name" value="CsrA"/>
    <property type="match status" value="1"/>
</dbReference>
<keyword evidence="2 5" id="KW-0678">Repressor</keyword>
<gene>
    <name evidence="5 6" type="primary">csrA</name>
    <name evidence="6" type="ORF">HCT14_02015</name>
</gene>
<keyword evidence="4 5" id="KW-0694">RNA-binding</keyword>
<dbReference type="GO" id="GO:1902208">
    <property type="term" value="P:regulation of bacterial-type flagellum assembly"/>
    <property type="evidence" value="ECO:0007669"/>
    <property type="project" value="UniProtKB-UniRule"/>
</dbReference>
<keyword evidence="1 5" id="KW-0963">Cytoplasm</keyword>
<organism evidence="6 7">
    <name type="scientific">Entomospira entomophila</name>
    <dbReference type="NCBI Taxonomy" id="2719988"/>
    <lineage>
        <taxon>Bacteria</taxon>
        <taxon>Pseudomonadati</taxon>
        <taxon>Spirochaetota</taxon>
        <taxon>Spirochaetia</taxon>
        <taxon>Spirochaetales</taxon>
        <taxon>Spirochaetaceae</taxon>
        <taxon>Entomospira</taxon>
    </lineage>
</organism>
<dbReference type="GO" id="GO:0048027">
    <property type="term" value="F:mRNA 5'-UTR binding"/>
    <property type="evidence" value="ECO:0007669"/>
    <property type="project" value="UniProtKB-UniRule"/>
</dbReference>
<comment type="similarity">
    <text evidence="5">Belongs to the CsrA/RsmA family.</text>
</comment>
<evidence type="ECO:0000256" key="5">
    <source>
        <dbReference type="HAMAP-Rule" id="MF_00167"/>
    </source>
</evidence>
<dbReference type="AlphaFoldDB" id="A0A968KVX8"/>
<dbReference type="RefSeq" id="WP_167699893.1">
    <property type="nucleotide sequence ID" value="NZ_CP118174.1"/>
</dbReference>
<comment type="function">
    <text evidence="5">A translational regulator that binds mRNA to regulate translation initiation and/or mRNA stability. Usually binds in the 5'-UTR at or near the Shine-Dalgarno sequence preventing ribosome-binding, thus repressing translation. Its main target seems to be the major flagellin gene, while its function is anatagonized by FliW.</text>
</comment>
<name>A0A968KVX8_9SPIO</name>
<evidence type="ECO:0000256" key="4">
    <source>
        <dbReference type="ARBA" id="ARBA00022884"/>
    </source>
</evidence>
<sequence>MLILSRKRDEKIIIDGKIEVTIVEVKGDQVKLGIVAPQTVKIYRHEVFRSIERENTDAQHTLATDLPTLELR</sequence>
<protein>
    <recommendedName>
        <fullName evidence="5">Translational regulator CsrA</fullName>
    </recommendedName>
</protein>
<dbReference type="Gene3D" id="2.60.40.4380">
    <property type="entry name" value="Translational regulator CsrA"/>
    <property type="match status" value="1"/>
</dbReference>
<keyword evidence="7" id="KW-1185">Reference proteome</keyword>
<dbReference type="FunFam" id="2.60.40.4380:FF:000002">
    <property type="entry name" value="Translational regulator CsrA"/>
    <property type="match status" value="1"/>
</dbReference>
<dbReference type="GO" id="GO:0006402">
    <property type="term" value="P:mRNA catabolic process"/>
    <property type="evidence" value="ECO:0007669"/>
    <property type="project" value="InterPro"/>
</dbReference>
<dbReference type="GO" id="GO:0044781">
    <property type="term" value="P:bacterial-type flagellum organization"/>
    <property type="evidence" value="ECO:0007669"/>
    <property type="project" value="UniProtKB-KW"/>
</dbReference>
<dbReference type="PANTHER" id="PTHR34984">
    <property type="entry name" value="CARBON STORAGE REGULATOR"/>
    <property type="match status" value="1"/>
</dbReference>
<evidence type="ECO:0000256" key="3">
    <source>
        <dbReference type="ARBA" id="ARBA00022845"/>
    </source>
</evidence>
<dbReference type="InterPro" id="IPR003751">
    <property type="entry name" value="CsrA"/>
</dbReference>
<evidence type="ECO:0000256" key="2">
    <source>
        <dbReference type="ARBA" id="ARBA00022491"/>
    </source>
</evidence>
<dbReference type="SUPFAM" id="SSF117130">
    <property type="entry name" value="CsrA-like"/>
    <property type="match status" value="1"/>
</dbReference>
<proteinExistence type="inferred from homology"/>
<comment type="subunit">
    <text evidence="5">Homodimer; the beta-strands of each monomer intercalate to form a hydrophobic core, while the alpha-helices form wings that extend away from the core.</text>
</comment>
<keyword evidence="5" id="KW-1005">Bacterial flagellum biogenesis</keyword>
<evidence type="ECO:0000313" key="6">
    <source>
        <dbReference type="EMBL" id="NIZ40290.1"/>
    </source>
</evidence>
<dbReference type="Proteomes" id="UP000711995">
    <property type="component" value="Unassembled WGS sequence"/>
</dbReference>
<evidence type="ECO:0000256" key="1">
    <source>
        <dbReference type="ARBA" id="ARBA00022490"/>
    </source>
</evidence>
<dbReference type="Pfam" id="PF02599">
    <property type="entry name" value="CsrA"/>
    <property type="match status" value="1"/>
</dbReference>
<dbReference type="InterPro" id="IPR036107">
    <property type="entry name" value="CsrA_sf"/>
</dbReference>
<dbReference type="NCBIfam" id="NF002469">
    <property type="entry name" value="PRK01712.1"/>
    <property type="match status" value="1"/>
</dbReference>
<dbReference type="EMBL" id="JAATLJ010000001">
    <property type="protein sequence ID" value="NIZ40290.1"/>
    <property type="molecule type" value="Genomic_DNA"/>
</dbReference>
<dbReference type="GO" id="GO:0005829">
    <property type="term" value="C:cytosol"/>
    <property type="evidence" value="ECO:0007669"/>
    <property type="project" value="TreeGrafter"/>
</dbReference>
<dbReference type="NCBIfam" id="TIGR00202">
    <property type="entry name" value="csrA"/>
    <property type="match status" value="1"/>
</dbReference>